<evidence type="ECO:0000313" key="2">
    <source>
        <dbReference type="Proteomes" id="UP000789366"/>
    </source>
</evidence>
<dbReference type="Proteomes" id="UP000789366">
    <property type="component" value="Unassembled WGS sequence"/>
</dbReference>
<accession>A0ACA9KBA2</accession>
<protein>
    <submittedName>
        <fullName evidence="1">8483_t:CDS:1</fullName>
    </submittedName>
</protein>
<dbReference type="EMBL" id="CAJVPW010000697">
    <property type="protein sequence ID" value="CAG8462932.1"/>
    <property type="molecule type" value="Genomic_DNA"/>
</dbReference>
<evidence type="ECO:0000313" key="1">
    <source>
        <dbReference type="EMBL" id="CAG8462932.1"/>
    </source>
</evidence>
<organism evidence="1 2">
    <name type="scientific">Cetraspora pellucida</name>
    <dbReference type="NCBI Taxonomy" id="1433469"/>
    <lineage>
        <taxon>Eukaryota</taxon>
        <taxon>Fungi</taxon>
        <taxon>Fungi incertae sedis</taxon>
        <taxon>Mucoromycota</taxon>
        <taxon>Glomeromycotina</taxon>
        <taxon>Glomeromycetes</taxon>
        <taxon>Diversisporales</taxon>
        <taxon>Gigasporaceae</taxon>
        <taxon>Cetraspora</taxon>
    </lineage>
</organism>
<proteinExistence type="predicted"/>
<reference evidence="1" key="1">
    <citation type="submission" date="2021-06" db="EMBL/GenBank/DDBJ databases">
        <authorList>
            <person name="Kallberg Y."/>
            <person name="Tangrot J."/>
            <person name="Rosling A."/>
        </authorList>
    </citation>
    <scope>NUCLEOTIDE SEQUENCE</scope>
    <source>
        <strain evidence="1">28 12/20/2015</strain>
    </source>
</reference>
<name>A0ACA9KBA2_9GLOM</name>
<gene>
    <name evidence="1" type="ORF">SPELUC_LOCUS1342</name>
</gene>
<keyword evidence="2" id="KW-1185">Reference proteome</keyword>
<feature type="non-terminal residue" evidence="1">
    <location>
        <position position="49"/>
    </location>
</feature>
<sequence length="49" mass="5406">MPSNKRKFNISSSPYTFEREKSPSPSTSTYISELNTPTETHVGGQVLSS</sequence>
<comment type="caution">
    <text evidence="1">The sequence shown here is derived from an EMBL/GenBank/DDBJ whole genome shotgun (WGS) entry which is preliminary data.</text>
</comment>